<keyword evidence="3" id="KW-1185">Reference proteome</keyword>
<dbReference type="Pfam" id="PF13177">
    <property type="entry name" value="DNA_pol3_delta2"/>
    <property type="match status" value="1"/>
</dbReference>
<feature type="domain" description="AAA+ ATPase" evidence="2">
    <location>
        <begin position="34"/>
        <end position="190"/>
    </location>
</feature>
<dbReference type="Proteomes" id="UP001652625">
    <property type="component" value="Chromosome 12"/>
</dbReference>
<dbReference type="Pfam" id="PF21960">
    <property type="entry name" value="RCF1-5-like_lid"/>
    <property type="match status" value="1"/>
</dbReference>
<dbReference type="Gene3D" id="1.10.8.60">
    <property type="match status" value="1"/>
</dbReference>
<evidence type="ECO:0000256" key="1">
    <source>
        <dbReference type="ARBA" id="ARBA00022705"/>
    </source>
</evidence>
<dbReference type="SUPFAM" id="SSF52540">
    <property type="entry name" value="P-loop containing nucleoside triphosphate hydrolases"/>
    <property type="match status" value="1"/>
</dbReference>
<dbReference type="InterPro" id="IPR050238">
    <property type="entry name" value="DNA_Rep/Repair_Clamp_Loader"/>
</dbReference>
<evidence type="ECO:0000313" key="4">
    <source>
        <dbReference type="RefSeq" id="XP_065668476.1"/>
    </source>
</evidence>
<accession>A0ABM4D2I9</accession>
<dbReference type="SMART" id="SM00382">
    <property type="entry name" value="AAA"/>
    <property type="match status" value="1"/>
</dbReference>
<reference evidence="4" key="1">
    <citation type="submission" date="2025-08" db="UniProtKB">
        <authorList>
            <consortium name="RefSeq"/>
        </authorList>
    </citation>
    <scope>IDENTIFICATION</scope>
</reference>
<dbReference type="GeneID" id="100206290"/>
<gene>
    <name evidence="4" type="primary">LOC100206290</name>
</gene>
<keyword evidence="1" id="KW-0235">DNA replication</keyword>
<dbReference type="CDD" id="cd00009">
    <property type="entry name" value="AAA"/>
    <property type="match status" value="1"/>
</dbReference>
<evidence type="ECO:0000259" key="2">
    <source>
        <dbReference type="SMART" id="SM00382"/>
    </source>
</evidence>
<evidence type="ECO:0000313" key="3">
    <source>
        <dbReference type="Proteomes" id="UP001652625"/>
    </source>
</evidence>
<dbReference type="PANTHER" id="PTHR11669:SF1">
    <property type="entry name" value="REPLICATION FACTOR C SUBUNIT 3"/>
    <property type="match status" value="1"/>
</dbReference>
<dbReference type="InterPro" id="IPR008921">
    <property type="entry name" value="DNA_pol3_clamp-load_cplx_C"/>
</dbReference>
<dbReference type="Pfam" id="PF22534">
    <property type="entry name" value="RFC_C"/>
    <property type="match status" value="1"/>
</dbReference>
<dbReference type="InterPro" id="IPR003593">
    <property type="entry name" value="AAA+_ATPase"/>
</dbReference>
<dbReference type="InterPro" id="IPR027417">
    <property type="entry name" value="P-loop_NTPase"/>
</dbReference>
<name>A0ABM4D2I9_HYDVU</name>
<dbReference type="RefSeq" id="XP_065668476.1">
    <property type="nucleotide sequence ID" value="XM_065812404.1"/>
</dbReference>
<organism evidence="3 4">
    <name type="scientific">Hydra vulgaris</name>
    <name type="common">Hydra</name>
    <name type="synonym">Hydra attenuata</name>
    <dbReference type="NCBI Taxonomy" id="6087"/>
    <lineage>
        <taxon>Eukaryota</taxon>
        <taxon>Metazoa</taxon>
        <taxon>Cnidaria</taxon>
        <taxon>Hydrozoa</taxon>
        <taxon>Hydroidolina</taxon>
        <taxon>Anthoathecata</taxon>
        <taxon>Aplanulata</taxon>
        <taxon>Hydridae</taxon>
        <taxon>Hydra</taxon>
    </lineage>
</organism>
<sequence length="355" mass="40529">MSLWIDKHRPTNLSKLTYHLEQAGRLKKLVNNADFPHLLIYGPSGAGKKTRIMCILRELYGSGVEKVKLEQQSYLTPSKKKIEISSISSNYHIEINPSDAGIYDRVVIQELIKTTAQTHQLDSTSQKSFKVILLMEVDRLTKDAQHALRRTMEKYVATCRLILCCNSTSKVISAIQSRCLGIRVPSPSTEEVVQTLNSVCKKEGLNLPSELANRIAQKAEGNMRRALLMCEACRVQQYPFTADQSIQEADWETYLKQTANMIIEQQTPQRLMEIRTRIYELLTHCIPAEVIIKGLLRELVKNCDGSLKCEIVQLAAHYEHRLQLGTKAIYHLEAFVAKFMSVYKRFFEEGMADMF</sequence>
<dbReference type="Gene3D" id="1.20.272.10">
    <property type="match status" value="1"/>
</dbReference>
<dbReference type="SUPFAM" id="SSF48019">
    <property type="entry name" value="post-AAA+ oligomerization domain-like"/>
    <property type="match status" value="1"/>
</dbReference>
<protein>
    <submittedName>
        <fullName evidence="4">Replication factor C subunit 3</fullName>
    </submittedName>
</protein>
<proteinExistence type="predicted"/>
<dbReference type="PANTHER" id="PTHR11669">
    <property type="entry name" value="REPLICATION FACTOR C / DNA POLYMERASE III GAMMA-TAU SUBUNIT"/>
    <property type="match status" value="1"/>
</dbReference>
<dbReference type="Gene3D" id="3.40.50.300">
    <property type="entry name" value="P-loop containing nucleotide triphosphate hydrolases"/>
    <property type="match status" value="1"/>
</dbReference>